<dbReference type="Proteomes" id="UP001301350">
    <property type="component" value="Unassembled WGS sequence"/>
</dbReference>
<feature type="region of interest" description="Disordered" evidence="1">
    <location>
        <begin position="94"/>
        <end position="118"/>
    </location>
</feature>
<dbReference type="EMBL" id="JANCYW010000014">
    <property type="protein sequence ID" value="KAK4537853.1"/>
    <property type="molecule type" value="Genomic_DNA"/>
</dbReference>
<reference evidence="2 3" key="1">
    <citation type="submission" date="2022-07" db="EMBL/GenBank/DDBJ databases">
        <title>Genome-wide signatures of adaptation to extreme environments.</title>
        <authorList>
            <person name="Cho C.H."/>
            <person name="Yoon H.S."/>
        </authorList>
    </citation>
    <scope>NUCLEOTIDE SEQUENCE [LARGE SCALE GENOMIC DNA]</scope>
    <source>
        <strain evidence="2 3">DBV 063 E5</strain>
    </source>
</reference>
<sequence length="194" mass="22302">MQEDAESDAKPELMSRGRLNSIIQFEAEQLAVNAENNFREHLVEHPCLLVNVHFQVPELVKQVWSNPHLSQKQKQQRVAATRAEFRDVKNDVLQVPSGNWRRRPSRPRRQRRPLPPPPLQLFQAISGLAQRRLAALQTCGDDDDTAMTVEATARPARPTRAYRNAAYFADRMVDELVRRRQERPGALPPRGRDC</sequence>
<evidence type="ECO:0000313" key="3">
    <source>
        <dbReference type="Proteomes" id="UP001301350"/>
    </source>
</evidence>
<gene>
    <name evidence="2" type="ORF">CDCA_CDCA14G3878</name>
</gene>
<organism evidence="2 3">
    <name type="scientific">Cyanidium caldarium</name>
    <name type="common">Red alga</name>
    <dbReference type="NCBI Taxonomy" id="2771"/>
    <lineage>
        <taxon>Eukaryota</taxon>
        <taxon>Rhodophyta</taxon>
        <taxon>Bangiophyceae</taxon>
        <taxon>Cyanidiales</taxon>
        <taxon>Cyanidiaceae</taxon>
        <taxon>Cyanidium</taxon>
    </lineage>
</organism>
<name>A0AAV9IZT9_CYACA</name>
<accession>A0AAV9IZT9</accession>
<keyword evidence="3" id="KW-1185">Reference proteome</keyword>
<comment type="caution">
    <text evidence="2">The sequence shown here is derived from an EMBL/GenBank/DDBJ whole genome shotgun (WGS) entry which is preliminary data.</text>
</comment>
<evidence type="ECO:0000256" key="1">
    <source>
        <dbReference type="SAM" id="MobiDB-lite"/>
    </source>
</evidence>
<feature type="compositionally biased region" description="Basic residues" evidence="1">
    <location>
        <begin position="100"/>
        <end position="112"/>
    </location>
</feature>
<proteinExistence type="predicted"/>
<evidence type="ECO:0000313" key="2">
    <source>
        <dbReference type="EMBL" id="KAK4537853.1"/>
    </source>
</evidence>
<protein>
    <submittedName>
        <fullName evidence="2">Uncharacterized protein</fullName>
    </submittedName>
</protein>
<dbReference type="AlphaFoldDB" id="A0AAV9IZT9"/>